<dbReference type="RefSeq" id="WP_289998722.1">
    <property type="nucleotide sequence ID" value="NZ_JAUEPH010000002.1"/>
</dbReference>
<comment type="caution">
    <text evidence="2">The sequence shown here is derived from an EMBL/GenBank/DDBJ whole genome shotgun (WGS) entry which is preliminary data.</text>
</comment>
<dbReference type="PROSITE" id="PS51257">
    <property type="entry name" value="PROKAR_LIPOPROTEIN"/>
    <property type="match status" value="1"/>
</dbReference>
<dbReference type="InterPro" id="IPR025381">
    <property type="entry name" value="DUF4296"/>
</dbReference>
<evidence type="ECO:0000313" key="2">
    <source>
        <dbReference type="EMBL" id="MDN3203158.1"/>
    </source>
</evidence>
<protein>
    <submittedName>
        <fullName evidence="2">DUF4296 domain-containing protein</fullName>
    </submittedName>
</protein>
<accession>A0ABT7Y9G9</accession>
<keyword evidence="3" id="KW-1185">Reference proteome</keyword>
<reference evidence="2" key="1">
    <citation type="submission" date="2023-06" db="EMBL/GenBank/DDBJ databases">
        <title>Robiginitalea aurantiacus sp. nov. and Algoriphagus sediminis sp. nov., isolated from coastal sediment.</title>
        <authorList>
            <person name="Zhou Z.Y."/>
            <person name="An J."/>
            <person name="Jia Y.W."/>
            <person name="Du Z.J."/>
        </authorList>
    </citation>
    <scope>NUCLEOTIDE SEQUENCE</scope>
    <source>
        <strain evidence="2">C2-7</strain>
    </source>
</reference>
<dbReference type="Pfam" id="PF14129">
    <property type="entry name" value="DUF4296"/>
    <property type="match status" value="1"/>
</dbReference>
<evidence type="ECO:0000313" key="3">
    <source>
        <dbReference type="Proteomes" id="UP001171916"/>
    </source>
</evidence>
<evidence type="ECO:0000259" key="1">
    <source>
        <dbReference type="Pfam" id="PF14129"/>
    </source>
</evidence>
<organism evidence="2 3">
    <name type="scientific">Algoriphagus sediminis</name>
    <dbReference type="NCBI Taxonomy" id="3057113"/>
    <lineage>
        <taxon>Bacteria</taxon>
        <taxon>Pseudomonadati</taxon>
        <taxon>Bacteroidota</taxon>
        <taxon>Cytophagia</taxon>
        <taxon>Cytophagales</taxon>
        <taxon>Cyclobacteriaceae</taxon>
        <taxon>Algoriphagus</taxon>
    </lineage>
</organism>
<sequence length="117" mass="13438">MKNLKLFILFTILLTGCSDQEKPEFILNEDEMVNVLIDIHIAEGISSSLPVSYDSSGVMYTLLEKDVFTKHEITDSVFTQSMLYYLQYPAEIDEIYGRVVDSLSKKQALYKSQQENQ</sequence>
<dbReference type="Proteomes" id="UP001171916">
    <property type="component" value="Unassembled WGS sequence"/>
</dbReference>
<dbReference type="EMBL" id="JAUEPH010000002">
    <property type="protein sequence ID" value="MDN3203158.1"/>
    <property type="molecule type" value="Genomic_DNA"/>
</dbReference>
<proteinExistence type="predicted"/>
<name>A0ABT7Y9G9_9BACT</name>
<gene>
    <name evidence="2" type="ORF">QVH07_03320</name>
</gene>
<feature type="domain" description="DUF4296" evidence="1">
    <location>
        <begin position="23"/>
        <end position="107"/>
    </location>
</feature>